<dbReference type="Gene3D" id="1.10.10.60">
    <property type="entry name" value="Homeodomain-like"/>
    <property type="match status" value="1"/>
</dbReference>
<evidence type="ECO:0000256" key="1">
    <source>
        <dbReference type="ARBA" id="ARBA00023015"/>
    </source>
</evidence>
<keyword evidence="2" id="KW-0238">DNA-binding</keyword>
<dbReference type="Pfam" id="PF13377">
    <property type="entry name" value="Peripla_BP_3"/>
    <property type="match status" value="1"/>
</dbReference>
<evidence type="ECO:0000256" key="2">
    <source>
        <dbReference type="ARBA" id="ARBA00023125"/>
    </source>
</evidence>
<dbReference type="EMBL" id="PUHY01000005">
    <property type="protein sequence ID" value="PQO37166.1"/>
    <property type="molecule type" value="Genomic_DNA"/>
</dbReference>
<gene>
    <name evidence="5" type="ORF">C5Y83_04205</name>
</gene>
<dbReference type="Pfam" id="PF12833">
    <property type="entry name" value="HTH_18"/>
    <property type="match status" value="1"/>
</dbReference>
<evidence type="ECO:0000256" key="3">
    <source>
        <dbReference type="ARBA" id="ARBA00023163"/>
    </source>
</evidence>
<dbReference type="PROSITE" id="PS00041">
    <property type="entry name" value="HTH_ARAC_FAMILY_1"/>
    <property type="match status" value="1"/>
</dbReference>
<reference evidence="5 6" key="1">
    <citation type="submission" date="2018-02" db="EMBL/GenBank/DDBJ databases">
        <title>Comparative genomes isolates from brazilian mangrove.</title>
        <authorList>
            <person name="Araujo J.E."/>
            <person name="Taketani R.G."/>
            <person name="Silva M.C.P."/>
            <person name="Loureco M.V."/>
            <person name="Andreote F.D."/>
        </authorList>
    </citation>
    <scope>NUCLEOTIDE SEQUENCE [LARGE SCALE GENOMIC DNA]</scope>
    <source>
        <strain evidence="5 6">Hex-1 MGV</strain>
    </source>
</reference>
<dbReference type="SMART" id="SM00342">
    <property type="entry name" value="HTH_ARAC"/>
    <property type="match status" value="1"/>
</dbReference>
<dbReference type="Gene3D" id="3.40.50.2300">
    <property type="match status" value="2"/>
</dbReference>
<dbReference type="OrthoDB" id="9795616at2"/>
<name>A0A2S8FY98_9BACT</name>
<dbReference type="SUPFAM" id="SSF53822">
    <property type="entry name" value="Periplasmic binding protein-like I"/>
    <property type="match status" value="1"/>
</dbReference>
<dbReference type="InterPro" id="IPR009057">
    <property type="entry name" value="Homeodomain-like_sf"/>
</dbReference>
<keyword evidence="1" id="KW-0805">Transcription regulation</keyword>
<dbReference type="PANTHER" id="PTHR30146:SF24">
    <property type="entry name" value="XYLOSE OPERON REGULATORY PROTEIN"/>
    <property type="match status" value="1"/>
</dbReference>
<dbReference type="InterPro" id="IPR046335">
    <property type="entry name" value="LacI/GalR-like_sensor"/>
</dbReference>
<feature type="domain" description="HTH araC/xylS-type" evidence="4">
    <location>
        <begin position="287"/>
        <end position="385"/>
    </location>
</feature>
<dbReference type="PROSITE" id="PS01124">
    <property type="entry name" value="HTH_ARAC_FAMILY_2"/>
    <property type="match status" value="1"/>
</dbReference>
<dbReference type="AlphaFoldDB" id="A0A2S8FY98"/>
<dbReference type="InterPro" id="IPR018060">
    <property type="entry name" value="HTH_AraC"/>
</dbReference>
<dbReference type="InterPro" id="IPR018062">
    <property type="entry name" value="HTH_AraC-typ_CS"/>
</dbReference>
<organism evidence="5 6">
    <name type="scientific">Blastopirellula marina</name>
    <dbReference type="NCBI Taxonomy" id="124"/>
    <lineage>
        <taxon>Bacteria</taxon>
        <taxon>Pseudomonadati</taxon>
        <taxon>Planctomycetota</taxon>
        <taxon>Planctomycetia</taxon>
        <taxon>Pirellulales</taxon>
        <taxon>Pirellulaceae</taxon>
        <taxon>Blastopirellula</taxon>
    </lineage>
</organism>
<dbReference type="CDD" id="cd01543">
    <property type="entry name" value="PBP1_XylR"/>
    <property type="match status" value="1"/>
</dbReference>
<accession>A0A2S8FY98</accession>
<evidence type="ECO:0000259" key="4">
    <source>
        <dbReference type="PROSITE" id="PS01124"/>
    </source>
</evidence>
<dbReference type="InterPro" id="IPR028082">
    <property type="entry name" value="Peripla_BP_I"/>
</dbReference>
<sequence>MWRNKPTILLLIESSRGYGRGCLRGVADFNRIYGNWQFIHVERTMNERLPRGIRDWKLDGILSRAELASISEEIDALEVPTVDLRGSYVPAHGVSLDTDPVACAQMAIEHFRERGLSDIAFCGYDGVDFSDARGKAFTEIASKKGLRSYYFASVEDNFSNVPRELLAEGDNPELLSWLKSLPVPCGVFACNDVRGRQVLRACSEAGIAVPQQLALLGVDNDSDICDLTIPSMSSIEPDTHQIGFLGATYLAELIAGEKISRKTFILPKGVVVRASSDMVPIADREIAGILNFIERRACDGLTVAMICEEFRLSRSSLERRLQKAIGRNAKAEIDRVRIERAKLMLRETDRKVLAIANHVAYSSAAKFSVAFKRITGMTPGEFRSHRS</sequence>
<dbReference type="GO" id="GO:0003700">
    <property type="term" value="F:DNA-binding transcription factor activity"/>
    <property type="evidence" value="ECO:0007669"/>
    <property type="project" value="InterPro"/>
</dbReference>
<dbReference type="RefSeq" id="WP_105328415.1">
    <property type="nucleotide sequence ID" value="NZ_PUHY01000005.1"/>
</dbReference>
<dbReference type="Proteomes" id="UP000238322">
    <property type="component" value="Unassembled WGS sequence"/>
</dbReference>
<protein>
    <submittedName>
        <fullName evidence="5">XylR family transcriptional regulator</fullName>
    </submittedName>
</protein>
<keyword evidence="3" id="KW-0804">Transcription</keyword>
<evidence type="ECO:0000313" key="6">
    <source>
        <dbReference type="Proteomes" id="UP000238322"/>
    </source>
</evidence>
<dbReference type="GO" id="GO:0000976">
    <property type="term" value="F:transcription cis-regulatory region binding"/>
    <property type="evidence" value="ECO:0007669"/>
    <property type="project" value="TreeGrafter"/>
</dbReference>
<dbReference type="PANTHER" id="PTHR30146">
    <property type="entry name" value="LACI-RELATED TRANSCRIPTIONAL REPRESSOR"/>
    <property type="match status" value="1"/>
</dbReference>
<evidence type="ECO:0000313" key="5">
    <source>
        <dbReference type="EMBL" id="PQO37166.1"/>
    </source>
</evidence>
<dbReference type="SUPFAM" id="SSF46689">
    <property type="entry name" value="Homeodomain-like"/>
    <property type="match status" value="1"/>
</dbReference>
<comment type="caution">
    <text evidence="5">The sequence shown here is derived from an EMBL/GenBank/DDBJ whole genome shotgun (WGS) entry which is preliminary data.</text>
</comment>
<proteinExistence type="predicted"/>